<dbReference type="Pfam" id="PF00611">
    <property type="entry name" value="FCH"/>
    <property type="match status" value="1"/>
</dbReference>
<dbReference type="InterPro" id="IPR027267">
    <property type="entry name" value="AH/BAR_dom_sf"/>
</dbReference>
<feature type="non-terminal residue" evidence="6">
    <location>
        <position position="691"/>
    </location>
</feature>
<comment type="caution">
    <text evidence="6">The sequence shown here is derived from an EMBL/GenBank/DDBJ whole genome shotgun (WGS) entry which is preliminary data.</text>
</comment>
<reference evidence="6" key="1">
    <citation type="submission" date="2020-05" db="EMBL/GenBank/DDBJ databases">
        <title>Phylogenomic resolution of chytrid fungi.</title>
        <authorList>
            <person name="Stajich J.E."/>
            <person name="Amses K."/>
            <person name="Simmons R."/>
            <person name="Seto K."/>
            <person name="Myers J."/>
            <person name="Bonds A."/>
            <person name="Quandt C.A."/>
            <person name="Barry K."/>
            <person name="Liu P."/>
            <person name="Grigoriev I."/>
            <person name="Longcore J.E."/>
            <person name="James T.Y."/>
        </authorList>
    </citation>
    <scope>NUCLEOTIDE SEQUENCE</scope>
    <source>
        <strain evidence="6">JEL0318</strain>
    </source>
</reference>
<dbReference type="InterPro" id="IPR050729">
    <property type="entry name" value="Rho-GAP"/>
</dbReference>
<dbReference type="GO" id="GO:0007165">
    <property type="term" value="P:signal transduction"/>
    <property type="evidence" value="ECO:0007669"/>
    <property type="project" value="InterPro"/>
</dbReference>
<feature type="compositionally biased region" description="Polar residues" evidence="3">
    <location>
        <begin position="24"/>
        <end position="38"/>
    </location>
</feature>
<feature type="compositionally biased region" description="Polar residues" evidence="3">
    <location>
        <begin position="314"/>
        <end position="328"/>
    </location>
</feature>
<dbReference type="SMART" id="SM00324">
    <property type="entry name" value="RhoGAP"/>
    <property type="match status" value="1"/>
</dbReference>
<evidence type="ECO:0000313" key="6">
    <source>
        <dbReference type="EMBL" id="KAJ3037668.1"/>
    </source>
</evidence>
<dbReference type="GO" id="GO:0005737">
    <property type="term" value="C:cytoplasm"/>
    <property type="evidence" value="ECO:0007669"/>
    <property type="project" value="TreeGrafter"/>
</dbReference>
<proteinExistence type="predicted"/>
<feature type="region of interest" description="Disordered" evidence="3">
    <location>
        <begin position="24"/>
        <end position="71"/>
    </location>
</feature>
<evidence type="ECO:0000256" key="1">
    <source>
        <dbReference type="ARBA" id="ARBA00022468"/>
    </source>
</evidence>
<feature type="region of interest" description="Disordered" evidence="3">
    <location>
        <begin position="84"/>
        <end position="132"/>
    </location>
</feature>
<keyword evidence="2" id="KW-0175">Coiled coil</keyword>
<accession>A0AAD5S9T5</accession>
<dbReference type="EMBL" id="JADGJD010001807">
    <property type="protein sequence ID" value="KAJ3037668.1"/>
    <property type="molecule type" value="Genomic_DNA"/>
</dbReference>
<dbReference type="InterPro" id="IPR008936">
    <property type="entry name" value="Rho_GTPase_activation_prot"/>
</dbReference>
<dbReference type="SUPFAM" id="SSF48350">
    <property type="entry name" value="GTPase activation domain, GAP"/>
    <property type="match status" value="1"/>
</dbReference>
<dbReference type="PROSITE" id="PS50238">
    <property type="entry name" value="RHOGAP"/>
    <property type="match status" value="1"/>
</dbReference>
<dbReference type="PANTHER" id="PTHR23176:SF129">
    <property type="entry name" value="RHO GTPASE ACTIVATING PROTEIN AT 16F, ISOFORM E-RELATED"/>
    <property type="match status" value="1"/>
</dbReference>
<keyword evidence="1" id="KW-0343">GTPase activation</keyword>
<gene>
    <name evidence="6" type="ORF">HK097_003435</name>
</gene>
<dbReference type="InterPro" id="IPR000198">
    <property type="entry name" value="RhoGAP_dom"/>
</dbReference>
<dbReference type="PROSITE" id="PS51741">
    <property type="entry name" value="F_BAR"/>
    <property type="match status" value="1"/>
</dbReference>
<sequence length="691" mass="76513">MLSTDSKAALTPAVDTSAPIVIPSRTQSSLTQMSTPVSPVTPKYENESPQFPQVPPAGAKIDRHGKDQLSSPCEPYPINRLTELVQPGSSSSPAPTTASMSPRKPFTAPVDPHQRMGSLDLGSTVPMEDSDGSMDNIMGRTHAEFAAPDPEADRILHTLCSFENGFDLLLNRIRQDMRSTQEAMTFLKRKAAIEEKYARSMLELTQTSPLQVAYGKEGSYADSWARFVKMHESVAETRLHFASNISEIADELATLYKNTERSRKQLKDAGYKHLKHMQDADLALEKAKHKYESSSEDWERAIQHRESRDREQSDTASITSSAHHQSPSLAALKKNGLTKSLSNQFSLVKQTLGGPKGLQRDEESARHKAAVANENYKTQLQQTNMIRNGFFNVHLPRFIRLLKETNDEADAGLQYHLVKYAQSMESALMKEATTISPLEKDIVGLVKLLEDVDNDKDFEEFMKHYLERQEKIEKGERQFVPYAMKLTGSGGSDPALNIGGAFGGASGGSGGLVAGVGNAKPHFGVGLIDLMGREGTPVPGVVTKCVECVEKVGMRTQGLYRVSGTSTSVRSLRGVLDRDPQAVDMEQWSSDVHNVTGVLKLYFRELPDPLFPRAMYKQFIDAARIEDPRHRLITIHELINQLHDAHYATLQVLAGHLFRVTTYEMDNKMTSQNLGIVWGPTLLDPPLKEGG</sequence>
<dbReference type="SUPFAM" id="SSF103657">
    <property type="entry name" value="BAR/IMD domain-like"/>
    <property type="match status" value="1"/>
</dbReference>
<dbReference type="Pfam" id="PF00620">
    <property type="entry name" value="RhoGAP"/>
    <property type="match status" value="1"/>
</dbReference>
<feature type="compositionally biased region" description="Low complexity" evidence="3">
    <location>
        <begin position="89"/>
        <end position="102"/>
    </location>
</feature>
<protein>
    <submittedName>
        <fullName evidence="6">Uncharacterized protein</fullName>
    </submittedName>
</protein>
<dbReference type="PANTHER" id="PTHR23176">
    <property type="entry name" value="RHO/RAC/CDC GTPASE-ACTIVATING PROTEIN"/>
    <property type="match status" value="1"/>
</dbReference>
<keyword evidence="7" id="KW-1185">Reference proteome</keyword>
<name>A0AAD5S9T5_9FUNG</name>
<dbReference type="AlphaFoldDB" id="A0AAD5S9T5"/>
<feature type="compositionally biased region" description="Basic and acidic residues" evidence="3">
    <location>
        <begin position="293"/>
        <end position="313"/>
    </location>
</feature>
<dbReference type="Proteomes" id="UP001212841">
    <property type="component" value="Unassembled WGS sequence"/>
</dbReference>
<dbReference type="GO" id="GO:0005096">
    <property type="term" value="F:GTPase activator activity"/>
    <property type="evidence" value="ECO:0007669"/>
    <property type="project" value="UniProtKB-KW"/>
</dbReference>
<feature type="region of interest" description="Disordered" evidence="3">
    <location>
        <begin position="293"/>
        <end position="328"/>
    </location>
</feature>
<evidence type="ECO:0000313" key="7">
    <source>
        <dbReference type="Proteomes" id="UP001212841"/>
    </source>
</evidence>
<feature type="domain" description="F-BAR" evidence="5">
    <location>
        <begin position="150"/>
        <end position="457"/>
    </location>
</feature>
<evidence type="ECO:0000259" key="4">
    <source>
        <dbReference type="PROSITE" id="PS50238"/>
    </source>
</evidence>
<dbReference type="InterPro" id="IPR001060">
    <property type="entry name" value="FCH_dom"/>
</dbReference>
<dbReference type="InterPro" id="IPR031160">
    <property type="entry name" value="F_BAR_dom"/>
</dbReference>
<dbReference type="Gene3D" id="1.20.1270.60">
    <property type="entry name" value="Arfaptin homology (AH) domain/BAR domain"/>
    <property type="match status" value="1"/>
</dbReference>
<dbReference type="SMART" id="SM00055">
    <property type="entry name" value="FCH"/>
    <property type="match status" value="1"/>
</dbReference>
<evidence type="ECO:0000259" key="5">
    <source>
        <dbReference type="PROSITE" id="PS51741"/>
    </source>
</evidence>
<evidence type="ECO:0000256" key="3">
    <source>
        <dbReference type="SAM" id="MobiDB-lite"/>
    </source>
</evidence>
<evidence type="ECO:0000256" key="2">
    <source>
        <dbReference type="PROSITE-ProRule" id="PRU01077"/>
    </source>
</evidence>
<dbReference type="Gene3D" id="1.10.555.10">
    <property type="entry name" value="Rho GTPase activation protein"/>
    <property type="match status" value="1"/>
</dbReference>
<feature type="domain" description="Rho-GAP" evidence="4">
    <location>
        <begin position="525"/>
        <end position="691"/>
    </location>
</feature>
<organism evidence="6 7">
    <name type="scientific">Rhizophlyctis rosea</name>
    <dbReference type="NCBI Taxonomy" id="64517"/>
    <lineage>
        <taxon>Eukaryota</taxon>
        <taxon>Fungi</taxon>
        <taxon>Fungi incertae sedis</taxon>
        <taxon>Chytridiomycota</taxon>
        <taxon>Chytridiomycota incertae sedis</taxon>
        <taxon>Chytridiomycetes</taxon>
        <taxon>Rhizophlyctidales</taxon>
        <taxon>Rhizophlyctidaceae</taxon>
        <taxon>Rhizophlyctis</taxon>
    </lineage>
</organism>